<dbReference type="InterPro" id="IPR048255">
    <property type="entry name" value="IML1_N"/>
</dbReference>
<dbReference type="GO" id="GO:0005096">
    <property type="term" value="F:GTPase activator activity"/>
    <property type="evidence" value="ECO:0007669"/>
    <property type="project" value="InterPro"/>
</dbReference>
<sequence>MGVLQLPPRSSPSEAKSVPSSNDQESGSHGGGSSVASSLAARTALSTTPVTSNSNTVVDRMAVVANNANNNVVMVPPFSSPFLRPQRQLNIAGGAVGGNQVFPSNLIMTPQPPLLSRMMGGSDITVQGGRLSNAQPTNNLLGKVTLGVRQSNSSIGGPDALRSTALQGSGGSRSAGSAGRGPGYKSNMPPLGPARPKGVMGNDAKGDQQAKTYQQFGPQHHTMFANNIGPLVATSRNIDTPRIGEQAERTDSHETNAVPQLPIVQETITTGLVSISVHDTLTFDAELALHPELFKHKSGGALCAGDLVEIRVWNRRPGATSSGQSNSSSKRDLLPPQSRSGARSMLHSRNPSVVSSISNVSLMNTPRSSANARSNISVTPNQPPLPTHVGGDGLPSMNGPRESPASEGELFGETLLDLVSPSSDLKVGRGMLHGDYLLDSSAKGHAKIPSITNLSTILDSASMLRNLNQGPMSETNDSDERTDNRASDRDNNVGLHSRDSSVVTNSTTTASLGRDDAASASWMKALHSNTSLANDNSSPLTRDGAMTSVDPVIEDLPHPLSKLSGQQPTYQDSQALPMRRDESSMMAAVPNPSPAPVAEAWNSASGTATPSSFPSSPRKLQSSSTMASPFTANLRSPLAHKAQTAYARDSAMSSPVIRPEVSFSPFTAAVHTRSYSASTTGGLGTKSEIASFHRRHSGNVPTLPPSFRNAKPTPAQASVTVDSENGEDVLETLQKNHFVRTSFVMPISKGGLSCIKSSARTQVSLLRNVADLYSITPYDTVTVTKVDSMRRPFVENMIQADFLTMTFKVSRGEMLAFQQSFVNSWLYEGQCLSFDGIRTITKVIRHGDHVVRSGIMSEDTKLTFRSRSARIVWLIQMSYEMWDFASPYDANGRSSSASCKLYFDKFIDFVRRLFLKWQKLALTHKLSVVFFSRTFVRREEDTGNKTAVHMASDGRLYEDHYSIVLENETKANWDSLILKIKKAFVSYPKACNWRLAKGRERTPSTASQGNILEAINITLNLLHLHYIDRDLHRTGNSIVIITPGNGVFEIEKNLAGITKQRMMDNGIGSDMLSLSLPPLHVAPFFLYKEKNVASNTEEERTGFDEWKTYFEVPHWMNLSFVDYDNEDQEPTLYREKNIHEDPAPDEENDLLAQNWHASNGFKVMTPQPEIETSKYERPFDDILQACRPRNRGEFGQGLPTSLVSLITKFNGKNDPPDSKVDKMTLYKQFKPSSSPQRSKIMAGKTEWGLVDFDAGLNRWEQLQDSPLYGSPSSPTTSFMSLGGKSGMQTPMSLDDGVRSLSSEGEPFGYASKRLSSDGSSVALNDADSDASSMDINGMRKMMQRHDDRAFSSSPQIKKHRLMDAEAAILGNFNTSNEFISSSPKPETRGALRSQSTMFNEGGIGSALSQYDTTRKHRLGNLLEQRPLNVVFKEMPTRSLAVSPMSIGMPFSLERRSESLLRPSTASKLSVPPDQLCDNLRPIDTRKHSFHSHHNNHNKLPSREREPATQGAGRPDGPGGLNKPLSPIRTKNESKKHTSRSRKTSNDPRHNNRKHGLRLNPFRQQDENEVLAKRTHNRRRWSHVFPLGEDEFKRHAGPNWKSLCQPAVLPMTIDFHPSEQELQDETKYRIKEYSVILPQTLEDRRYESHKKLLESLVVQRMRQDFQLVPRSIIQKNPRRDRPHNPMLERTLSMGHKIQRLSYNPVSDSVDVVQYYALFAEDETPITYRYFLWSVLRQDYVPAVQTFTKYTLPYKWNEVDMLLSGDTSIATIQDGMRYPRISFIVIPDDFRNADDEEKFRSKFLRLIEYFRSKDTANAVEIDVYTSSQESTPKISEKSKRFVVDLWKNKKDGHCQWMEVSHDSNCDTRRTFRITIQFAVPIHFPVRNKDGVDKLEGYLVSEFAFVFDGEHLSDPNELDCLDGFDFIINKWSMKKKKKFVKAFQYVHRTGTLFARLLRDSNGYAIVILYANQRHIAGDSQLLQIARSVFRQVELCIEALCKSAG</sequence>
<dbReference type="PANTHER" id="PTHR13179">
    <property type="entry name" value="DEP DOMAIN CONTAINING PROTEIN 5"/>
    <property type="match status" value="1"/>
</dbReference>
<dbReference type="OrthoDB" id="39497at2759"/>
<feature type="compositionally biased region" description="Gly residues" evidence="1">
    <location>
        <begin position="168"/>
        <end position="182"/>
    </location>
</feature>
<comment type="caution">
    <text evidence="3">The sequence shown here is derived from an EMBL/GenBank/DDBJ whole genome shotgun (WGS) entry which is preliminary data.</text>
</comment>
<feature type="region of interest" description="Disordered" evidence="1">
    <location>
        <begin position="151"/>
        <end position="205"/>
    </location>
</feature>
<feature type="compositionally biased region" description="Low complexity" evidence="1">
    <location>
        <begin position="11"/>
        <end position="21"/>
    </location>
</feature>
<feature type="region of interest" description="Disordered" evidence="1">
    <location>
        <begin position="467"/>
        <end position="511"/>
    </location>
</feature>
<reference evidence="3 4" key="1">
    <citation type="journal article" date="2012" name="Genome Biol.">
        <title>Genome and low-iron response of an oceanic diatom adapted to chronic iron limitation.</title>
        <authorList>
            <person name="Lommer M."/>
            <person name="Specht M."/>
            <person name="Roy A.S."/>
            <person name="Kraemer L."/>
            <person name="Andreson R."/>
            <person name="Gutowska M.A."/>
            <person name="Wolf J."/>
            <person name="Bergner S.V."/>
            <person name="Schilhabel M.B."/>
            <person name="Klostermeier U.C."/>
            <person name="Beiko R.G."/>
            <person name="Rosenstiel P."/>
            <person name="Hippler M."/>
            <person name="Laroche J."/>
        </authorList>
    </citation>
    <scope>NUCLEOTIDE SEQUENCE [LARGE SCALE GENOMIC DNA]</scope>
    <source>
        <strain evidence="3 4">CCMP1005</strain>
    </source>
</reference>
<dbReference type="Pfam" id="PF12257">
    <property type="entry name" value="IML1"/>
    <property type="match status" value="1"/>
</dbReference>
<evidence type="ECO:0000256" key="1">
    <source>
        <dbReference type="SAM" id="MobiDB-lite"/>
    </source>
</evidence>
<feature type="region of interest" description="Disordered" evidence="1">
    <location>
        <begin position="318"/>
        <end position="350"/>
    </location>
</feature>
<feature type="compositionally biased region" description="Low complexity" evidence="1">
    <location>
        <begin position="500"/>
        <end position="511"/>
    </location>
</feature>
<dbReference type="eggNOG" id="KOG3572">
    <property type="taxonomic scope" value="Eukaryota"/>
</dbReference>
<dbReference type="PANTHER" id="PTHR13179:SF8">
    <property type="entry name" value="GATOR COMPLEX PROTEIN DEPDC5"/>
    <property type="match status" value="1"/>
</dbReference>
<name>K0TPQ1_THAOC</name>
<feature type="compositionally biased region" description="Polar residues" evidence="1">
    <location>
        <begin position="602"/>
        <end position="623"/>
    </location>
</feature>
<dbReference type="EMBL" id="AGNL01003433">
    <property type="protein sequence ID" value="EJK74687.1"/>
    <property type="molecule type" value="Genomic_DNA"/>
</dbReference>
<dbReference type="InterPro" id="IPR027244">
    <property type="entry name" value="IML1"/>
</dbReference>
<feature type="compositionally biased region" description="Polar residues" evidence="1">
    <location>
        <begin position="563"/>
        <end position="574"/>
    </location>
</feature>
<feature type="region of interest" description="Disordered" evidence="1">
    <location>
        <begin position="1485"/>
        <end position="1565"/>
    </location>
</feature>
<dbReference type="GO" id="GO:0010508">
    <property type="term" value="P:positive regulation of autophagy"/>
    <property type="evidence" value="ECO:0007669"/>
    <property type="project" value="TreeGrafter"/>
</dbReference>
<feature type="region of interest" description="Disordered" evidence="1">
    <location>
        <begin position="364"/>
        <end position="393"/>
    </location>
</feature>
<gene>
    <name evidence="3" type="ORF">THAOC_03622</name>
</gene>
<feature type="compositionally biased region" description="Polar residues" evidence="1">
    <location>
        <begin position="365"/>
        <end position="380"/>
    </location>
</feature>
<feature type="region of interest" description="Disordered" evidence="1">
    <location>
        <begin position="1"/>
        <end position="40"/>
    </location>
</feature>
<keyword evidence="4" id="KW-1185">Reference proteome</keyword>
<dbReference type="GO" id="GO:1990130">
    <property type="term" value="C:GATOR1 complex"/>
    <property type="evidence" value="ECO:0007669"/>
    <property type="project" value="TreeGrafter"/>
</dbReference>
<organism evidence="3 4">
    <name type="scientific">Thalassiosira oceanica</name>
    <name type="common">Marine diatom</name>
    <dbReference type="NCBI Taxonomy" id="159749"/>
    <lineage>
        <taxon>Eukaryota</taxon>
        <taxon>Sar</taxon>
        <taxon>Stramenopiles</taxon>
        <taxon>Ochrophyta</taxon>
        <taxon>Bacillariophyta</taxon>
        <taxon>Coscinodiscophyceae</taxon>
        <taxon>Thalassiosirophycidae</taxon>
        <taxon>Thalassiosirales</taxon>
        <taxon>Thalassiosiraceae</taxon>
        <taxon>Thalassiosira</taxon>
    </lineage>
</organism>
<proteinExistence type="predicted"/>
<evidence type="ECO:0000313" key="3">
    <source>
        <dbReference type="EMBL" id="EJK74687.1"/>
    </source>
</evidence>
<dbReference type="Proteomes" id="UP000266841">
    <property type="component" value="Unassembled WGS sequence"/>
</dbReference>
<dbReference type="GO" id="GO:1904262">
    <property type="term" value="P:negative regulation of TORC1 signaling"/>
    <property type="evidence" value="ECO:0007669"/>
    <property type="project" value="TreeGrafter"/>
</dbReference>
<feature type="region of interest" description="Disordered" evidence="1">
    <location>
        <begin position="555"/>
        <end position="623"/>
    </location>
</feature>
<evidence type="ECO:0000259" key="2">
    <source>
        <dbReference type="Pfam" id="PF12257"/>
    </source>
</evidence>
<feature type="region of interest" description="Disordered" evidence="1">
    <location>
        <begin position="1308"/>
        <end position="1331"/>
    </location>
</feature>
<feature type="domain" description="Vacuolar membrane-associated protein Iml1 N-terminal" evidence="2">
    <location>
        <begin position="809"/>
        <end position="1087"/>
    </location>
</feature>
<evidence type="ECO:0000313" key="4">
    <source>
        <dbReference type="Proteomes" id="UP000266841"/>
    </source>
</evidence>
<feature type="compositionally biased region" description="Basic residues" evidence="1">
    <location>
        <begin position="1487"/>
        <end position="1496"/>
    </location>
</feature>
<feature type="compositionally biased region" description="Basic and acidic residues" evidence="1">
    <location>
        <begin position="478"/>
        <end position="499"/>
    </location>
</feature>
<protein>
    <recommendedName>
        <fullName evidence="2">Vacuolar membrane-associated protein Iml1 N-terminal domain-containing protein</fullName>
    </recommendedName>
</protein>
<accession>K0TPQ1</accession>